<dbReference type="AlphaFoldDB" id="A0AAC9WIC9"/>
<dbReference type="Pfam" id="PF05726">
    <property type="entry name" value="Pirin_C"/>
    <property type="match status" value="1"/>
</dbReference>
<sequence>MGKKIIAIDSFKFREDVGDPFLARMHHLDYYPSGNGNMGVPTSLLKGKQTEEDFDLASDWKMYYGKNVPGFPAHPHRGFETVTVVLQGYVDHSDSNGATGRYGAGDVQWMTAGSGMQHAEMFPLVHDDKENTMELFQIWLNLPSKDKFVAPSYKMLWAEDIPVVEEKDEAGNVARINIIAGTYKGSDSLDPNPNSWANNRENHVGIWTIHLTPGASFTLPRVSSTLNRNLYYYRGGSIMIDDTNITYPASIKLAGDEEIKVTNGNKDSYLLLLEGEPISEPIINHGPFVMNTQDEILQAYNDYRATKFGGWPWDREDPVNPKNVGRFARYDDDNIEIREEHIDTHL</sequence>
<dbReference type="InterPro" id="IPR014710">
    <property type="entry name" value="RmlC-like_jellyroll"/>
</dbReference>
<evidence type="ECO:0000256" key="1">
    <source>
        <dbReference type="ARBA" id="ARBA00008416"/>
    </source>
</evidence>
<proteinExistence type="inferred from homology"/>
<evidence type="ECO:0000259" key="3">
    <source>
        <dbReference type="Pfam" id="PF02678"/>
    </source>
</evidence>
<dbReference type="Proteomes" id="UP000192478">
    <property type="component" value="Chromosome"/>
</dbReference>
<dbReference type="PANTHER" id="PTHR13903:SF8">
    <property type="entry name" value="PIRIN"/>
    <property type="match status" value="1"/>
</dbReference>
<dbReference type="Gene3D" id="2.60.120.10">
    <property type="entry name" value="Jelly Rolls"/>
    <property type="match status" value="2"/>
</dbReference>
<keyword evidence="6" id="KW-0560">Oxidoreductase</keyword>
<organism evidence="6 8">
    <name type="scientific">Clostridium formicaceticum</name>
    <dbReference type="NCBI Taxonomy" id="1497"/>
    <lineage>
        <taxon>Bacteria</taxon>
        <taxon>Bacillati</taxon>
        <taxon>Bacillota</taxon>
        <taxon>Clostridia</taxon>
        <taxon>Eubacteriales</taxon>
        <taxon>Clostridiaceae</taxon>
        <taxon>Clostridium</taxon>
    </lineage>
</organism>
<keyword evidence="7" id="KW-1185">Reference proteome</keyword>
<evidence type="ECO:0000313" key="8">
    <source>
        <dbReference type="Proteomes" id="UP000192478"/>
    </source>
</evidence>
<evidence type="ECO:0000313" key="7">
    <source>
        <dbReference type="Proteomes" id="UP000177894"/>
    </source>
</evidence>
<dbReference type="Pfam" id="PF02678">
    <property type="entry name" value="Pirin"/>
    <property type="match status" value="1"/>
</dbReference>
<dbReference type="InterPro" id="IPR003829">
    <property type="entry name" value="Pirin_N_dom"/>
</dbReference>
<dbReference type="CDD" id="cd02247">
    <property type="entry name" value="cupin_pirin_C"/>
    <property type="match status" value="1"/>
</dbReference>
<evidence type="ECO:0000313" key="6">
    <source>
        <dbReference type="EMBL" id="ARE88635.1"/>
    </source>
</evidence>
<feature type="domain" description="Pirin N-terminal" evidence="3">
    <location>
        <begin position="61"/>
        <end position="140"/>
    </location>
</feature>
<dbReference type="KEGG" id="cfm:BJL90_20330"/>
<comment type="similarity">
    <text evidence="1 2">Belongs to the pirin family.</text>
</comment>
<dbReference type="PANTHER" id="PTHR13903">
    <property type="entry name" value="PIRIN-RELATED"/>
    <property type="match status" value="1"/>
</dbReference>
<reference evidence="5 7" key="1">
    <citation type="submission" date="2016-10" db="EMBL/GenBank/DDBJ databases">
        <title>Complete Genome Sequence of Acetogen Clostridium formicoaceticum ATCC 27076.</title>
        <authorList>
            <person name="Bao T."/>
            <person name="Cheng C."/>
            <person name="Zhao J."/>
            <person name="Yang S.-T."/>
            <person name="Wang J."/>
            <person name="Wang M."/>
        </authorList>
    </citation>
    <scope>NUCLEOTIDE SEQUENCE [LARGE SCALE GENOMIC DNA]</scope>
    <source>
        <strain evidence="5 7">ATCC 27076</strain>
    </source>
</reference>
<feature type="domain" description="Pirin C-terminal" evidence="4">
    <location>
        <begin position="207"/>
        <end position="309"/>
    </location>
</feature>
<dbReference type="RefSeq" id="WP_070972533.1">
    <property type="nucleotide sequence ID" value="NZ_CP017603.1"/>
</dbReference>
<dbReference type="GO" id="GO:0008127">
    <property type="term" value="F:quercetin 2,3-dioxygenase activity"/>
    <property type="evidence" value="ECO:0007669"/>
    <property type="project" value="UniProtKB-EC"/>
</dbReference>
<dbReference type="EC" id="1.13.11.24" evidence="6"/>
<dbReference type="CDD" id="cd02909">
    <property type="entry name" value="cupin_pirin_N"/>
    <property type="match status" value="1"/>
</dbReference>
<dbReference type="Proteomes" id="UP000177894">
    <property type="component" value="Chromosome"/>
</dbReference>
<dbReference type="EMBL" id="CP020559">
    <property type="protein sequence ID" value="ARE88635.1"/>
    <property type="molecule type" value="Genomic_DNA"/>
</dbReference>
<dbReference type="EMBL" id="CP017603">
    <property type="protein sequence ID" value="AOY78004.1"/>
    <property type="molecule type" value="Genomic_DNA"/>
</dbReference>
<evidence type="ECO:0000256" key="2">
    <source>
        <dbReference type="RuleBase" id="RU003457"/>
    </source>
</evidence>
<dbReference type="InterPro" id="IPR008778">
    <property type="entry name" value="Pirin_C_dom"/>
</dbReference>
<reference evidence="6 8" key="2">
    <citation type="submission" date="2017-03" db="EMBL/GenBank/DDBJ databases">
        <title>Complete sequence of Clostridium formicaceticum DSM 92.</title>
        <authorList>
            <person name="Poehlein A."/>
            <person name="Karl M."/>
            <person name="Bengelsdorf F.R."/>
            <person name="Duerre P."/>
            <person name="Daniel R."/>
        </authorList>
    </citation>
    <scope>NUCLEOTIDE SEQUENCE [LARGE SCALE GENOMIC DNA]</scope>
    <source>
        <strain evidence="6 8">DSM 92</strain>
    </source>
</reference>
<evidence type="ECO:0000259" key="4">
    <source>
        <dbReference type="Pfam" id="PF05726"/>
    </source>
</evidence>
<dbReference type="InterPro" id="IPR011051">
    <property type="entry name" value="RmlC_Cupin_sf"/>
</dbReference>
<name>A0AAC9WIC9_9CLOT</name>
<accession>A0AAC9WIC9</accession>
<dbReference type="InterPro" id="IPR012093">
    <property type="entry name" value="Pirin"/>
</dbReference>
<gene>
    <name evidence="6" type="primary">yhhW</name>
    <name evidence="5" type="ORF">BJL90_20330</name>
    <name evidence="6" type="ORF">CLFO_30410</name>
</gene>
<protein>
    <submittedName>
        <fullName evidence="5">Pirin</fullName>
    </submittedName>
    <submittedName>
        <fullName evidence="6">Quercetin 2,3-dioxygenase</fullName>
        <ecNumber evidence="6">1.13.11.24</ecNumber>
    </submittedName>
</protein>
<evidence type="ECO:0000313" key="5">
    <source>
        <dbReference type="EMBL" id="AOY78004.1"/>
    </source>
</evidence>
<dbReference type="SUPFAM" id="SSF51182">
    <property type="entry name" value="RmlC-like cupins"/>
    <property type="match status" value="1"/>
</dbReference>